<evidence type="ECO:0000313" key="3">
    <source>
        <dbReference type="Proteomes" id="UP000314294"/>
    </source>
</evidence>
<keyword evidence="3" id="KW-1185">Reference proteome</keyword>
<protein>
    <submittedName>
        <fullName evidence="2">Uncharacterized protein</fullName>
    </submittedName>
</protein>
<reference evidence="2 3" key="1">
    <citation type="submission" date="2019-03" db="EMBL/GenBank/DDBJ databases">
        <title>First draft genome of Liparis tanakae, snailfish: a comprehensive survey of snailfish specific genes.</title>
        <authorList>
            <person name="Kim W."/>
            <person name="Song I."/>
            <person name="Jeong J.-H."/>
            <person name="Kim D."/>
            <person name="Kim S."/>
            <person name="Ryu S."/>
            <person name="Song J.Y."/>
            <person name="Lee S.K."/>
        </authorList>
    </citation>
    <scope>NUCLEOTIDE SEQUENCE [LARGE SCALE GENOMIC DNA]</scope>
    <source>
        <tissue evidence="2">Muscle</tissue>
    </source>
</reference>
<accession>A0A4Z2GGU6</accession>
<organism evidence="2 3">
    <name type="scientific">Liparis tanakae</name>
    <name type="common">Tanaka's snailfish</name>
    <dbReference type="NCBI Taxonomy" id="230148"/>
    <lineage>
        <taxon>Eukaryota</taxon>
        <taxon>Metazoa</taxon>
        <taxon>Chordata</taxon>
        <taxon>Craniata</taxon>
        <taxon>Vertebrata</taxon>
        <taxon>Euteleostomi</taxon>
        <taxon>Actinopterygii</taxon>
        <taxon>Neopterygii</taxon>
        <taxon>Teleostei</taxon>
        <taxon>Neoteleostei</taxon>
        <taxon>Acanthomorphata</taxon>
        <taxon>Eupercaria</taxon>
        <taxon>Perciformes</taxon>
        <taxon>Cottioidei</taxon>
        <taxon>Cottales</taxon>
        <taxon>Liparidae</taxon>
        <taxon>Liparis</taxon>
    </lineage>
</organism>
<evidence type="ECO:0000256" key="1">
    <source>
        <dbReference type="SAM" id="MobiDB-lite"/>
    </source>
</evidence>
<evidence type="ECO:0000313" key="2">
    <source>
        <dbReference type="EMBL" id="TNN52768.1"/>
    </source>
</evidence>
<comment type="caution">
    <text evidence="2">The sequence shown here is derived from an EMBL/GenBank/DDBJ whole genome shotgun (WGS) entry which is preliminary data.</text>
</comment>
<dbReference type="EMBL" id="SRLO01000536">
    <property type="protein sequence ID" value="TNN52768.1"/>
    <property type="molecule type" value="Genomic_DNA"/>
</dbReference>
<feature type="region of interest" description="Disordered" evidence="1">
    <location>
        <begin position="1"/>
        <end position="39"/>
    </location>
</feature>
<proteinExistence type="predicted"/>
<dbReference type="AlphaFoldDB" id="A0A4Z2GGU6"/>
<gene>
    <name evidence="2" type="ORF">EYF80_037001</name>
</gene>
<dbReference type="Proteomes" id="UP000314294">
    <property type="component" value="Unassembled WGS sequence"/>
</dbReference>
<name>A0A4Z2GGU6_9TELE</name>
<feature type="compositionally biased region" description="Basic and acidic residues" evidence="1">
    <location>
        <begin position="27"/>
        <end position="39"/>
    </location>
</feature>
<sequence>MQTGHNEQLESHRRRRRRNKAIQAHSESGDDSKWRRLKPDPVGLEPVAAVRLERPAAGGDLDLEASVCRLSGAAELRMDSVFAAVDGCVAPGRAPVGAEQHGVLLFRAASHSPLTFSWIQSSVDRRLEVTGRVEVGSTLSFWASAGENNWQKSRRDSARRKSDATLGLGVVRL</sequence>